<evidence type="ECO:0000256" key="2">
    <source>
        <dbReference type="ARBA" id="ARBA00023015"/>
    </source>
</evidence>
<evidence type="ECO:0000256" key="7">
    <source>
        <dbReference type="SAM" id="MobiDB-lite"/>
    </source>
</evidence>
<dbReference type="Gene3D" id="1.10.10.10">
    <property type="entry name" value="Winged helix-like DNA-binding domain superfamily/Winged helix DNA-binding domain"/>
    <property type="match status" value="1"/>
</dbReference>
<dbReference type="GO" id="GO:0000981">
    <property type="term" value="F:DNA-binding transcription factor activity, RNA polymerase II-specific"/>
    <property type="evidence" value="ECO:0007669"/>
    <property type="project" value="TreeGrafter"/>
</dbReference>
<dbReference type="OMA" id="IKAPYAS"/>
<keyword evidence="4 6" id="KW-0804">Transcription</keyword>
<evidence type="ECO:0000256" key="5">
    <source>
        <dbReference type="ARBA" id="ARBA00023306"/>
    </source>
</evidence>
<keyword evidence="3 6" id="KW-0238">DNA-binding</keyword>
<feature type="domain" description="E2F/DP family winged-helix DNA-binding" evidence="8">
    <location>
        <begin position="156"/>
        <end position="221"/>
    </location>
</feature>
<dbReference type="Gene3D" id="6.10.250.540">
    <property type="match status" value="1"/>
</dbReference>
<protein>
    <recommendedName>
        <fullName evidence="8">E2F/DP family winged-helix DNA-binding domain-containing protein</fullName>
    </recommendedName>
</protein>
<keyword evidence="2 6" id="KW-0805">Transcription regulation</keyword>
<evidence type="ECO:0000256" key="6">
    <source>
        <dbReference type="RuleBase" id="RU003796"/>
    </source>
</evidence>
<dbReference type="Proteomes" id="UP000583929">
    <property type="component" value="Unassembled WGS sequence"/>
</dbReference>
<feature type="compositionally biased region" description="Polar residues" evidence="7">
    <location>
        <begin position="29"/>
        <end position="41"/>
    </location>
</feature>
<accession>A0A803NNB3</accession>
<dbReference type="GO" id="GO:0000978">
    <property type="term" value="F:RNA polymerase II cis-regulatory region sequence-specific DNA binding"/>
    <property type="evidence" value="ECO:0007669"/>
    <property type="project" value="InterPro"/>
</dbReference>
<dbReference type="SUPFAM" id="SSF144074">
    <property type="entry name" value="E2F-DP heterodimerization region"/>
    <property type="match status" value="1"/>
</dbReference>
<evidence type="ECO:0000313" key="9">
    <source>
        <dbReference type="EMBL" id="KAF4358342.1"/>
    </source>
</evidence>
<keyword evidence="12" id="KW-1185">Reference proteome</keyword>
<evidence type="ECO:0000313" key="11">
    <source>
        <dbReference type="Proteomes" id="UP000525078"/>
    </source>
</evidence>
<dbReference type="SMART" id="SM01372">
    <property type="entry name" value="E2F_TDP"/>
    <property type="match status" value="1"/>
</dbReference>
<feature type="region of interest" description="Disordered" evidence="7">
    <location>
        <begin position="24"/>
        <end position="81"/>
    </location>
</feature>
<dbReference type="InterPro" id="IPR032198">
    <property type="entry name" value="E2F_CC-MB"/>
</dbReference>
<dbReference type="InterPro" id="IPR037241">
    <property type="entry name" value="E2F-DP_heterodim"/>
</dbReference>
<evidence type="ECO:0000259" key="8">
    <source>
        <dbReference type="SMART" id="SM01372"/>
    </source>
</evidence>
<evidence type="ECO:0000256" key="3">
    <source>
        <dbReference type="ARBA" id="ARBA00023125"/>
    </source>
</evidence>
<dbReference type="GO" id="GO:0090575">
    <property type="term" value="C:RNA polymerase II transcription regulator complex"/>
    <property type="evidence" value="ECO:0007669"/>
    <property type="project" value="TreeGrafter"/>
</dbReference>
<comment type="caution">
    <text evidence="9">The sequence shown here is derived from an EMBL/GenBank/DDBJ whole genome shotgun (WGS) entry which is preliminary data.</text>
</comment>
<feature type="compositionally biased region" description="Basic residues" evidence="7">
    <location>
        <begin position="120"/>
        <end position="131"/>
    </location>
</feature>
<evidence type="ECO:0000313" key="10">
    <source>
        <dbReference type="EMBL" id="KAF4361948.1"/>
    </source>
</evidence>
<dbReference type="AlphaFoldDB" id="A0A7J6EIT3"/>
<dbReference type="FunFam" id="1.10.10.10:FF:000008">
    <property type="entry name" value="E2F transcription factor 1"/>
    <property type="match status" value="1"/>
</dbReference>
<keyword evidence="6" id="KW-0539">Nucleus</keyword>
<comment type="similarity">
    <text evidence="1 6">Belongs to the E2F/DP family.</text>
</comment>
<dbReference type="Proteomes" id="UP000525078">
    <property type="component" value="Unassembled WGS sequence"/>
</dbReference>
<name>A0A7J6EIT3_CANSA</name>
<dbReference type="OrthoDB" id="1743261at2759"/>
<dbReference type="SUPFAM" id="SSF46785">
    <property type="entry name" value="Winged helix' DNA-binding domain"/>
    <property type="match status" value="1"/>
</dbReference>
<dbReference type="PANTHER" id="PTHR12081:SF51">
    <property type="entry name" value="TRANSCRIPTION FACTOR E2FC"/>
    <property type="match status" value="1"/>
</dbReference>
<dbReference type="InterPro" id="IPR003316">
    <property type="entry name" value="E2F_WHTH_DNA-bd_dom"/>
</dbReference>
<dbReference type="CDD" id="cd14660">
    <property type="entry name" value="E2F_DD"/>
    <property type="match status" value="1"/>
</dbReference>
<gene>
    <name evidence="9" type="ORF">F8388_014612</name>
    <name evidence="10" type="ORF">G4B88_024524</name>
</gene>
<dbReference type="InterPro" id="IPR036390">
    <property type="entry name" value="WH_DNA-bd_sf"/>
</dbReference>
<dbReference type="InterPro" id="IPR036388">
    <property type="entry name" value="WH-like_DNA-bd_sf"/>
</dbReference>
<dbReference type="EMBL" id="JAATIP010000227">
    <property type="protein sequence ID" value="KAF4358342.1"/>
    <property type="molecule type" value="Genomic_DNA"/>
</dbReference>
<dbReference type="Pfam" id="PF02319">
    <property type="entry name" value="WHD_E2F_TDP"/>
    <property type="match status" value="1"/>
</dbReference>
<proteinExistence type="inferred from homology"/>
<evidence type="ECO:0000256" key="1">
    <source>
        <dbReference type="ARBA" id="ARBA00010940"/>
    </source>
</evidence>
<comment type="subcellular location">
    <subcellularLocation>
        <location evidence="6">Nucleus</location>
    </subcellularLocation>
</comment>
<dbReference type="InterPro" id="IPR015633">
    <property type="entry name" value="E2F"/>
</dbReference>
<dbReference type="EMBL" id="JAATIQ010000321">
    <property type="protein sequence ID" value="KAF4361948.1"/>
    <property type="molecule type" value="Genomic_DNA"/>
</dbReference>
<sequence length="450" mass="50768">MSNSAQDPTSSHGLHHHLQFQLPHPHSHYSSAFSSPTNPQFFHSFPHTQRPPRDHRPLHPSSQSFDRLGVSDISNESHPGADSAFTKLELTQSNVKVETGMSGEIAVSGLSKVVNGQKHSGQRKHNSKSKVPRQSIGSQTLKAESLNGFIPPNSCRFDSSLGLLTRKFVNLIHEAEDRTLDLNHTADILEVQKRRIYDITNVLEGIGLIEKTSKNHIRWKGNDLMGKRELDDWIAAVKAEVESLYAEECRLDEEIRSKQNRLWALERDENCQKYLFFTEEDILTLPCFENQTLIAINAPKASYIEVPDPDEDLSFPQRQYKMIVRSTMGPIDVYLLSKYQNENEDTTTNRATSEGLSAWDVGCCGREDEVIYSDHPGDQKSCVDNLSSLGPKSSGIQKIIPSDVDVNDDYWFRSDPDVTITSLWANEEWTTQADGLFQENTVETSTKLAR</sequence>
<organism evidence="9 11">
    <name type="scientific">Cannabis sativa</name>
    <name type="common">Hemp</name>
    <name type="synonym">Marijuana</name>
    <dbReference type="NCBI Taxonomy" id="3483"/>
    <lineage>
        <taxon>Eukaryota</taxon>
        <taxon>Viridiplantae</taxon>
        <taxon>Streptophyta</taxon>
        <taxon>Embryophyta</taxon>
        <taxon>Tracheophyta</taxon>
        <taxon>Spermatophyta</taxon>
        <taxon>Magnoliopsida</taxon>
        <taxon>eudicotyledons</taxon>
        <taxon>Gunneridae</taxon>
        <taxon>Pentapetalae</taxon>
        <taxon>rosids</taxon>
        <taxon>fabids</taxon>
        <taxon>Rosales</taxon>
        <taxon>Cannabaceae</taxon>
        <taxon>Cannabis</taxon>
    </lineage>
</organism>
<dbReference type="GO" id="GO:0046983">
    <property type="term" value="F:protein dimerization activity"/>
    <property type="evidence" value="ECO:0007669"/>
    <property type="project" value="InterPro"/>
</dbReference>
<evidence type="ECO:0000313" key="12">
    <source>
        <dbReference type="Proteomes" id="UP000583929"/>
    </source>
</evidence>
<reference evidence="11 12" key="1">
    <citation type="journal article" date="2020" name="bioRxiv">
        <title>Sequence and annotation of 42 cannabis genomes reveals extensive copy number variation in cannabinoid synthesis and pathogen resistance genes.</title>
        <authorList>
            <person name="Mckernan K.J."/>
            <person name="Helbert Y."/>
            <person name="Kane L.T."/>
            <person name="Ebling H."/>
            <person name="Zhang L."/>
            <person name="Liu B."/>
            <person name="Eaton Z."/>
            <person name="Mclaughlin S."/>
            <person name="Kingan S."/>
            <person name="Baybayan P."/>
            <person name="Concepcion G."/>
            <person name="Jordan M."/>
            <person name="Riva A."/>
            <person name="Barbazuk W."/>
            <person name="Harkins T."/>
        </authorList>
    </citation>
    <scope>NUCLEOTIDE SEQUENCE [LARGE SCALE GENOMIC DNA]</scope>
    <source>
        <strain evidence="11 12">cv. Jamaican Lion 4</strain>
        <strain evidence="10">Father</strain>
        <strain evidence="9">Mother</strain>
        <tissue evidence="9">Leaf</tissue>
    </source>
</reference>
<dbReference type="Pfam" id="PF16421">
    <property type="entry name" value="E2F_CC-MB"/>
    <property type="match status" value="1"/>
</dbReference>
<keyword evidence="5" id="KW-0131">Cell cycle</keyword>
<evidence type="ECO:0000256" key="4">
    <source>
        <dbReference type="ARBA" id="ARBA00023163"/>
    </source>
</evidence>
<feature type="region of interest" description="Disordered" evidence="7">
    <location>
        <begin position="115"/>
        <end position="138"/>
    </location>
</feature>
<dbReference type="PANTHER" id="PTHR12081">
    <property type="entry name" value="TRANSCRIPTION FACTOR E2F"/>
    <property type="match status" value="1"/>
</dbReference>
<accession>A0A7J6EIT3</accession>